<evidence type="ECO:0000313" key="3">
    <source>
        <dbReference type="Proteomes" id="UP000663851"/>
    </source>
</evidence>
<sequence>MDNDDENMLCLSVPEKVDTNDDFPSSDDSGIEVTSTINEEENELVQIGNNLCFNSDDSTDDDMNIQDNSTVQAYPAARTSEDDENYDSDHIVDNSSSSAAEEFIEKNGPRNKLKLNAAQSRIICTRLTWEAWRRTLNSIDLKKGFTEIGYTWTDCSIVSPRTLPGYIYDPNKESKIQPNDHDDDIQNHIANEANLSNQQHTQVMLKNGGKQLKLGELWKKNNYYIYVTYLNLCFNFHLLSIRNCELNKKD</sequence>
<reference evidence="2" key="1">
    <citation type="submission" date="2021-02" db="EMBL/GenBank/DDBJ databases">
        <authorList>
            <person name="Nowell W R."/>
        </authorList>
    </citation>
    <scope>NUCLEOTIDE SEQUENCE</scope>
</reference>
<comment type="caution">
    <text evidence="2">The sequence shown here is derived from an EMBL/GenBank/DDBJ whole genome shotgun (WGS) entry which is preliminary data.</text>
</comment>
<gene>
    <name evidence="2" type="ORF">HFQ381_LOCUS33070</name>
    <name evidence="1" type="ORF">LUA448_LOCUS6307</name>
</gene>
<dbReference type="Proteomes" id="UP000663833">
    <property type="component" value="Unassembled WGS sequence"/>
</dbReference>
<dbReference type="Proteomes" id="UP000663851">
    <property type="component" value="Unassembled WGS sequence"/>
</dbReference>
<name>A0A821B9H2_9BILA</name>
<evidence type="ECO:0000313" key="1">
    <source>
        <dbReference type="EMBL" id="CAF3277198.1"/>
    </source>
</evidence>
<dbReference type="EMBL" id="CAJNYD010000591">
    <property type="protein sequence ID" value="CAF3277198.1"/>
    <property type="molecule type" value="Genomic_DNA"/>
</dbReference>
<protein>
    <submittedName>
        <fullName evidence="2">Uncharacterized protein</fullName>
    </submittedName>
</protein>
<accession>A0A821B9H2</accession>
<dbReference type="EMBL" id="CAJOBO010009358">
    <property type="protein sequence ID" value="CAF4591727.1"/>
    <property type="molecule type" value="Genomic_DNA"/>
</dbReference>
<evidence type="ECO:0000313" key="2">
    <source>
        <dbReference type="EMBL" id="CAF4591727.1"/>
    </source>
</evidence>
<organism evidence="2 3">
    <name type="scientific">Rotaria socialis</name>
    <dbReference type="NCBI Taxonomy" id="392032"/>
    <lineage>
        <taxon>Eukaryota</taxon>
        <taxon>Metazoa</taxon>
        <taxon>Spiralia</taxon>
        <taxon>Gnathifera</taxon>
        <taxon>Rotifera</taxon>
        <taxon>Eurotatoria</taxon>
        <taxon>Bdelloidea</taxon>
        <taxon>Philodinida</taxon>
        <taxon>Philodinidae</taxon>
        <taxon>Rotaria</taxon>
    </lineage>
</organism>
<dbReference type="AlphaFoldDB" id="A0A821B9H2"/>
<proteinExistence type="predicted"/>